<evidence type="ECO:0000256" key="2">
    <source>
        <dbReference type="ARBA" id="ARBA00022630"/>
    </source>
</evidence>
<comment type="cofactor">
    <cofactor evidence="1">
        <name>FAD</name>
        <dbReference type="ChEBI" id="CHEBI:57692"/>
    </cofactor>
</comment>
<reference evidence="7 8" key="1">
    <citation type="journal article" date="2018" name="Elife">
        <title>Discovery and characterization of a prevalent human gut bacterial enzyme sufficient for the inactivation of a family of plant toxins.</title>
        <authorList>
            <person name="Koppel N."/>
            <person name="Bisanz J.E."/>
            <person name="Pandelia M.E."/>
            <person name="Turnbaugh P.J."/>
            <person name="Balskus E.P."/>
        </authorList>
    </citation>
    <scope>NUCLEOTIDE SEQUENCE [LARGE SCALE GENOMIC DNA]</scope>
    <source>
        <strain evidence="7 8">W1 BHI 6</strain>
    </source>
</reference>
<comment type="caution">
    <text evidence="7">The sequence shown here is derived from an EMBL/GenBank/DDBJ whole genome shotgun (WGS) entry which is preliminary data.</text>
</comment>
<evidence type="ECO:0000256" key="4">
    <source>
        <dbReference type="ARBA" id="ARBA00023002"/>
    </source>
</evidence>
<feature type="region of interest" description="Disordered" evidence="5">
    <location>
        <begin position="34"/>
        <end position="94"/>
    </location>
</feature>
<dbReference type="InterPro" id="IPR003953">
    <property type="entry name" value="FAD-dep_OxRdtase_2_FAD-bd"/>
</dbReference>
<evidence type="ECO:0000313" key="8">
    <source>
        <dbReference type="Proteomes" id="UP000253970"/>
    </source>
</evidence>
<dbReference type="InterPro" id="IPR027477">
    <property type="entry name" value="Succ_DH/fumarate_Rdtase_cat_sf"/>
</dbReference>
<sequence>MLPQDALDLAQALPRPRPFVASRLHGHLRHFLERGHAAPPSRAVVPHEETRPYHVRLERSSRPRSQLPPRCRAETDTKRQEQPAPMPSRHLPRSCRLTLKGSSPIFKKWPFWEVHASRSVEHSALRVVNRPARRTRRIKMNKGTNKETTDFSRRDFLKSTALAGAGLSMAGLMAACSPNSAGDQAASSGSSAQSAENVEWKKEADVVVVGYGGAGAAAAIEAKKAGANVVLLEMNKQAGGSTIANGGFIMMGGTDLQKKNGLEDSVENYYAYLSAAAGENANQEAIKLICDSSPDLYHWCVECGMDFESGACDTEHHLGGYNAGTSLGYSGNEMAAQFAKIAKPVPRGHMAQPGSSGKDMFEALAATVESAGVEVLYETPGTRLVKDETGRVVGIVAKSKDGEIAIKASKGIVLTCGGFVDNTPMLDAFYPFVNKRGPRLTTAGSENGSGILMGVDAGAATFGMGCFQVGYTISTASEPMSKGLLIDEYANRIVAEDEYNSFIGKAIIQAPTSKCFLIVDDATMKEADVSRFGEPLASAADFSELAAQLEVNEAVLQQTVSFYNESAAMGEDRQFGKDPKFLHALEEGPFHAFDAGSENCYTASCGGLKIDLDAHVLDSNDEVIPGLYSAGRNAGTIYGWYMGSGSSMADVFTFGRIAGQNAAAGN</sequence>
<evidence type="ECO:0000259" key="6">
    <source>
        <dbReference type="Pfam" id="PF00890"/>
    </source>
</evidence>
<accession>A0A369MIY6</accession>
<keyword evidence="2" id="KW-0285">Flavoprotein</keyword>
<dbReference type="InterPro" id="IPR036188">
    <property type="entry name" value="FAD/NAD-bd_sf"/>
</dbReference>
<dbReference type="EMBL" id="PPTU01000005">
    <property type="protein sequence ID" value="RDB71991.1"/>
    <property type="molecule type" value="Genomic_DNA"/>
</dbReference>
<feature type="domain" description="FAD-dependent oxidoreductase 2 FAD-binding" evidence="6">
    <location>
        <begin position="205"/>
        <end position="647"/>
    </location>
</feature>
<dbReference type="PANTHER" id="PTHR43400">
    <property type="entry name" value="FUMARATE REDUCTASE"/>
    <property type="match status" value="1"/>
</dbReference>
<feature type="compositionally biased region" description="Basic and acidic residues" evidence="5">
    <location>
        <begin position="71"/>
        <end position="81"/>
    </location>
</feature>
<dbReference type="NCBIfam" id="TIGR01409">
    <property type="entry name" value="TAT_signal_seq"/>
    <property type="match status" value="1"/>
</dbReference>
<dbReference type="SUPFAM" id="SSF56425">
    <property type="entry name" value="Succinate dehydrogenase/fumarate reductase flavoprotein, catalytic domain"/>
    <property type="match status" value="1"/>
</dbReference>
<evidence type="ECO:0000256" key="3">
    <source>
        <dbReference type="ARBA" id="ARBA00022827"/>
    </source>
</evidence>
<gene>
    <name evidence="7" type="ORF">C1875_04690</name>
</gene>
<dbReference type="Proteomes" id="UP000253970">
    <property type="component" value="Unassembled WGS sequence"/>
</dbReference>
<proteinExistence type="predicted"/>
<dbReference type="InterPro" id="IPR050315">
    <property type="entry name" value="FAD-oxidoreductase_2"/>
</dbReference>
<feature type="compositionally biased region" description="Basic and acidic residues" evidence="5">
    <location>
        <begin position="45"/>
        <end position="61"/>
    </location>
</feature>
<evidence type="ECO:0000256" key="1">
    <source>
        <dbReference type="ARBA" id="ARBA00001974"/>
    </source>
</evidence>
<dbReference type="PANTHER" id="PTHR43400:SF10">
    <property type="entry name" value="3-OXOSTEROID 1-DEHYDROGENASE"/>
    <property type="match status" value="1"/>
</dbReference>
<keyword evidence="4" id="KW-0560">Oxidoreductase</keyword>
<name>A0A369MIY6_EGGLN</name>
<dbReference type="AlphaFoldDB" id="A0A369MIY6"/>
<dbReference type="SUPFAM" id="SSF51905">
    <property type="entry name" value="FAD/NAD(P)-binding domain"/>
    <property type="match status" value="1"/>
</dbReference>
<protein>
    <recommendedName>
        <fullName evidence="6">FAD-dependent oxidoreductase 2 FAD-binding domain-containing protein</fullName>
    </recommendedName>
</protein>
<keyword evidence="3" id="KW-0274">FAD</keyword>
<dbReference type="Gene3D" id="3.50.50.60">
    <property type="entry name" value="FAD/NAD(P)-binding domain"/>
    <property type="match status" value="1"/>
</dbReference>
<dbReference type="Pfam" id="PF00890">
    <property type="entry name" value="FAD_binding_2"/>
    <property type="match status" value="1"/>
</dbReference>
<dbReference type="InterPro" id="IPR019546">
    <property type="entry name" value="TAT_signal_bac_arc"/>
</dbReference>
<dbReference type="GO" id="GO:0008202">
    <property type="term" value="P:steroid metabolic process"/>
    <property type="evidence" value="ECO:0007669"/>
    <property type="project" value="UniProtKB-ARBA"/>
</dbReference>
<evidence type="ECO:0000313" key="7">
    <source>
        <dbReference type="EMBL" id="RDB71991.1"/>
    </source>
</evidence>
<organism evidence="7 8">
    <name type="scientific">Eggerthella lenta</name>
    <name type="common">Eubacterium lentum</name>
    <dbReference type="NCBI Taxonomy" id="84112"/>
    <lineage>
        <taxon>Bacteria</taxon>
        <taxon>Bacillati</taxon>
        <taxon>Actinomycetota</taxon>
        <taxon>Coriobacteriia</taxon>
        <taxon>Eggerthellales</taxon>
        <taxon>Eggerthellaceae</taxon>
        <taxon>Eggerthella</taxon>
    </lineage>
</organism>
<dbReference type="Gene3D" id="3.90.700.10">
    <property type="entry name" value="Succinate dehydrogenase/fumarate reductase flavoprotein, catalytic domain"/>
    <property type="match status" value="1"/>
</dbReference>
<dbReference type="GO" id="GO:0033765">
    <property type="term" value="F:steroid dehydrogenase activity, acting on the CH-CH group of donors"/>
    <property type="evidence" value="ECO:0007669"/>
    <property type="project" value="UniProtKB-ARBA"/>
</dbReference>
<evidence type="ECO:0000256" key="5">
    <source>
        <dbReference type="SAM" id="MobiDB-lite"/>
    </source>
</evidence>
<dbReference type="PRINTS" id="PR00411">
    <property type="entry name" value="PNDRDTASEI"/>
</dbReference>